<dbReference type="PANTHER" id="PTHR43639">
    <property type="entry name" value="OXIDOREDUCTASE, SHORT-CHAIN DEHYDROGENASE/REDUCTASE FAMILY (AFU_ORTHOLOGUE AFUA_5G02870)"/>
    <property type="match status" value="1"/>
</dbReference>
<dbReference type="Proteomes" id="UP000179334">
    <property type="component" value="Unassembled WGS sequence"/>
</dbReference>
<dbReference type="AlphaFoldDB" id="A0A1F6T3H2"/>
<dbReference type="EMBL" id="MFSR01000039">
    <property type="protein sequence ID" value="OGI39707.1"/>
    <property type="molecule type" value="Genomic_DNA"/>
</dbReference>
<organism evidence="3 4">
    <name type="scientific">Candidatus Muproteobacteria bacterium RBG_16_64_10</name>
    <dbReference type="NCBI Taxonomy" id="1817757"/>
    <lineage>
        <taxon>Bacteria</taxon>
        <taxon>Pseudomonadati</taxon>
        <taxon>Pseudomonadota</taxon>
        <taxon>Candidatus Muproteobacteria</taxon>
    </lineage>
</organism>
<protein>
    <submittedName>
        <fullName evidence="3">Pteridine reductase</fullName>
    </submittedName>
</protein>
<dbReference type="InterPro" id="IPR020904">
    <property type="entry name" value="Sc_DH/Rdtase_CS"/>
</dbReference>
<dbReference type="Gene3D" id="3.40.50.720">
    <property type="entry name" value="NAD(P)-binding Rossmann-like Domain"/>
    <property type="match status" value="1"/>
</dbReference>
<evidence type="ECO:0000313" key="3">
    <source>
        <dbReference type="EMBL" id="OGI39707.1"/>
    </source>
</evidence>
<reference evidence="3 4" key="1">
    <citation type="journal article" date="2016" name="Nat. Commun.">
        <title>Thousands of microbial genomes shed light on interconnected biogeochemical processes in an aquifer system.</title>
        <authorList>
            <person name="Anantharaman K."/>
            <person name="Brown C.T."/>
            <person name="Hug L.A."/>
            <person name="Sharon I."/>
            <person name="Castelle C.J."/>
            <person name="Probst A.J."/>
            <person name="Thomas B.C."/>
            <person name="Singh A."/>
            <person name="Wilkins M.J."/>
            <person name="Karaoz U."/>
            <person name="Brodie E.L."/>
            <person name="Williams K.H."/>
            <person name="Hubbard S.S."/>
            <person name="Banfield J.F."/>
        </authorList>
    </citation>
    <scope>NUCLEOTIDE SEQUENCE [LARGE SCALE GENOMIC DNA]</scope>
</reference>
<dbReference type="FunFam" id="3.40.50.720:FF:000084">
    <property type="entry name" value="Short-chain dehydrogenase reductase"/>
    <property type="match status" value="1"/>
</dbReference>
<dbReference type="GO" id="GO:0016491">
    <property type="term" value="F:oxidoreductase activity"/>
    <property type="evidence" value="ECO:0007669"/>
    <property type="project" value="UniProtKB-KW"/>
</dbReference>
<evidence type="ECO:0000256" key="2">
    <source>
        <dbReference type="ARBA" id="ARBA00023002"/>
    </source>
</evidence>
<dbReference type="SUPFAM" id="SSF51735">
    <property type="entry name" value="NAD(P)-binding Rossmann-fold domains"/>
    <property type="match status" value="1"/>
</dbReference>
<accession>A0A1F6T3H2</accession>
<feature type="non-terminal residue" evidence="3">
    <location>
        <position position="1"/>
    </location>
</feature>
<dbReference type="Pfam" id="PF13561">
    <property type="entry name" value="adh_short_C2"/>
    <property type="match status" value="1"/>
</dbReference>
<dbReference type="NCBIfam" id="NF006598">
    <property type="entry name" value="PRK09135.1"/>
    <property type="match status" value="1"/>
</dbReference>
<sequence length="232" mass="25365">RLGAAIARLFHAQGMKLVIHYLGSEAAARALQQELHQARAESVMLVRGDLNHSEKLLKNLVYETVESFGRLDVLVNNAARFYPTPVGAATEEQWSDIVGTNLKAPFFLSQAALPHLRKSGGCILNIADIYGDRPLAKHAIYSIAKAGLIMLTKSLAREFGPEVRVNAIAPGAILWPETGLDDMSKQRVISRTPLKRSGNPEDIARTALFLVRDADFITGQVLAVDGGRWVVM</sequence>
<dbReference type="PRINTS" id="PR00080">
    <property type="entry name" value="SDRFAMILY"/>
</dbReference>
<comment type="caution">
    <text evidence="3">The sequence shown here is derived from an EMBL/GenBank/DDBJ whole genome shotgun (WGS) entry which is preliminary data.</text>
</comment>
<dbReference type="InterPro" id="IPR036291">
    <property type="entry name" value="NAD(P)-bd_dom_sf"/>
</dbReference>
<name>A0A1F6T3H2_9PROT</name>
<gene>
    <name evidence="3" type="ORF">A2V91_06070</name>
</gene>
<evidence type="ECO:0000256" key="1">
    <source>
        <dbReference type="ARBA" id="ARBA00006484"/>
    </source>
</evidence>
<dbReference type="PANTHER" id="PTHR43639:SF1">
    <property type="entry name" value="SHORT-CHAIN DEHYDROGENASE_REDUCTASE FAMILY PROTEIN"/>
    <property type="match status" value="1"/>
</dbReference>
<dbReference type="PROSITE" id="PS00061">
    <property type="entry name" value="ADH_SHORT"/>
    <property type="match status" value="1"/>
</dbReference>
<dbReference type="PRINTS" id="PR00081">
    <property type="entry name" value="GDHRDH"/>
</dbReference>
<dbReference type="InterPro" id="IPR002347">
    <property type="entry name" value="SDR_fam"/>
</dbReference>
<comment type="similarity">
    <text evidence="1">Belongs to the short-chain dehydrogenases/reductases (SDR) family.</text>
</comment>
<proteinExistence type="inferred from homology"/>
<evidence type="ECO:0000313" key="4">
    <source>
        <dbReference type="Proteomes" id="UP000179334"/>
    </source>
</evidence>
<keyword evidence="2" id="KW-0560">Oxidoreductase</keyword>